<proteinExistence type="predicted"/>
<dbReference type="STRING" id="419479.SAMN04488563_3907"/>
<sequence length="54" mass="6029">MATRTIDATAIRRWALRAAAASARLERRDVPEGHVRSREVEEFLESIQPAAPKA</sequence>
<dbReference type="AlphaFoldDB" id="A0A1H2KJH9"/>
<accession>A0A1H2KJH9</accession>
<evidence type="ECO:0000313" key="1">
    <source>
        <dbReference type="EMBL" id="SDU68814.1"/>
    </source>
</evidence>
<name>A0A1H2KJH9_9ACTN</name>
<gene>
    <name evidence="1" type="ORF">SAMN04488563_3907</name>
</gene>
<keyword evidence="2" id="KW-1185">Reference proteome</keyword>
<protein>
    <submittedName>
        <fullName evidence="1">Uncharacterized protein</fullName>
    </submittedName>
</protein>
<dbReference type="Proteomes" id="UP000182977">
    <property type="component" value="Chromosome I"/>
</dbReference>
<evidence type="ECO:0000313" key="2">
    <source>
        <dbReference type="Proteomes" id="UP000182977"/>
    </source>
</evidence>
<organism evidence="1 2">
    <name type="scientific">Jiangella alkaliphila</name>
    <dbReference type="NCBI Taxonomy" id="419479"/>
    <lineage>
        <taxon>Bacteria</taxon>
        <taxon>Bacillati</taxon>
        <taxon>Actinomycetota</taxon>
        <taxon>Actinomycetes</taxon>
        <taxon>Jiangellales</taxon>
        <taxon>Jiangellaceae</taxon>
        <taxon>Jiangella</taxon>
    </lineage>
</organism>
<dbReference type="EMBL" id="LT629791">
    <property type="protein sequence ID" value="SDU68814.1"/>
    <property type="molecule type" value="Genomic_DNA"/>
</dbReference>
<reference evidence="2" key="1">
    <citation type="submission" date="2016-10" db="EMBL/GenBank/DDBJ databases">
        <authorList>
            <person name="Varghese N."/>
            <person name="Submissions S."/>
        </authorList>
    </citation>
    <scope>NUCLEOTIDE SEQUENCE [LARGE SCALE GENOMIC DNA]</scope>
    <source>
        <strain evidence="2">DSM 45079</strain>
    </source>
</reference>